<evidence type="ECO:0000313" key="3">
    <source>
        <dbReference type="Proteomes" id="UP000095284"/>
    </source>
</evidence>
<feature type="transmembrane region" description="Helical" evidence="1">
    <location>
        <begin position="135"/>
        <end position="152"/>
    </location>
</feature>
<feature type="transmembrane region" description="Helical" evidence="1">
    <location>
        <begin position="211"/>
        <end position="236"/>
    </location>
</feature>
<dbReference type="WBParaSite" id="BXY_0785200.1">
    <property type="protein sequence ID" value="BXY_0785200.1"/>
    <property type="gene ID" value="BXY_0785200"/>
</dbReference>
<keyword evidence="1" id="KW-1133">Transmembrane helix</keyword>
<dbReference type="Proteomes" id="UP000582659">
    <property type="component" value="Unassembled WGS sequence"/>
</dbReference>
<proteinExistence type="predicted"/>
<reference evidence="2" key="2">
    <citation type="submission" date="2020-09" db="EMBL/GenBank/DDBJ databases">
        <authorList>
            <person name="Kikuchi T."/>
        </authorList>
    </citation>
    <scope>NUCLEOTIDE SEQUENCE</scope>
    <source>
        <strain evidence="2">Ka4C1</strain>
    </source>
</reference>
<keyword evidence="1" id="KW-0812">Transmembrane</keyword>
<feature type="transmembrane region" description="Helical" evidence="1">
    <location>
        <begin position="172"/>
        <end position="191"/>
    </location>
</feature>
<protein>
    <submittedName>
        <fullName evidence="2">(pine wood nematode) hypothetical protein</fullName>
    </submittedName>
</protein>
<evidence type="ECO:0000313" key="2">
    <source>
        <dbReference type="EMBL" id="CAD5227108.1"/>
    </source>
</evidence>
<name>A0A1I7S4C0_BURXY</name>
<keyword evidence="4" id="KW-1185">Reference proteome</keyword>
<dbReference type="Proteomes" id="UP000659654">
    <property type="component" value="Unassembled WGS sequence"/>
</dbReference>
<evidence type="ECO:0000256" key="1">
    <source>
        <dbReference type="SAM" id="Phobius"/>
    </source>
</evidence>
<dbReference type="Proteomes" id="UP000095284">
    <property type="component" value="Unplaced"/>
</dbReference>
<sequence length="319" mass="36177">MVYGTSRERGLPRYDSFTLQPIRPTQYNGTINNGLKNYSRKPLNIDLYSVPRHSLTRVNPITLEHFDKPTANGTVRSINQYSLVGTEPLATLTKPPITVTNLPSNKHAFKWNWAERLYENTNIGMHRYFFLAKRLFALAGLAISTFIFFGRHQNPSLPKEDSGAFSLTESEQHLNIVLFVVSCFTLTANLLGTFNHWNDHRRAMSQLWTRLAILGFEVLLEVTLIVFCVAVLISFLKEEAEAGPVDKTIQFSQSQKLTYVVIESAIGLLSLVFGVAGIYYGIYAIVRLFKDRQAEATTYRLNIEQASFADQLAPIIEQY</sequence>
<reference evidence="5" key="1">
    <citation type="submission" date="2016-11" db="UniProtKB">
        <authorList>
            <consortium name="WormBaseParasite"/>
        </authorList>
    </citation>
    <scope>IDENTIFICATION</scope>
</reference>
<dbReference type="EMBL" id="CAJFDI010000004">
    <property type="protein sequence ID" value="CAD5227108.1"/>
    <property type="molecule type" value="Genomic_DNA"/>
</dbReference>
<feature type="transmembrane region" description="Helical" evidence="1">
    <location>
        <begin position="256"/>
        <end position="282"/>
    </location>
</feature>
<dbReference type="OrthoDB" id="5830205at2759"/>
<accession>A0A1I7S4C0</accession>
<evidence type="ECO:0000313" key="4">
    <source>
        <dbReference type="Proteomes" id="UP000659654"/>
    </source>
</evidence>
<keyword evidence="1" id="KW-0472">Membrane</keyword>
<dbReference type="AlphaFoldDB" id="A0A1I7S4C0"/>
<gene>
    <name evidence="2" type="ORF">BXYJ_LOCUS9653</name>
</gene>
<dbReference type="EMBL" id="CAJFCV020000004">
    <property type="protein sequence ID" value="CAG9116935.1"/>
    <property type="molecule type" value="Genomic_DNA"/>
</dbReference>
<evidence type="ECO:0000313" key="5">
    <source>
        <dbReference type="WBParaSite" id="BXY_0785200.1"/>
    </source>
</evidence>
<organism evidence="3 5">
    <name type="scientific">Bursaphelenchus xylophilus</name>
    <name type="common">Pinewood nematode worm</name>
    <name type="synonym">Aphelenchoides xylophilus</name>
    <dbReference type="NCBI Taxonomy" id="6326"/>
    <lineage>
        <taxon>Eukaryota</taxon>
        <taxon>Metazoa</taxon>
        <taxon>Ecdysozoa</taxon>
        <taxon>Nematoda</taxon>
        <taxon>Chromadorea</taxon>
        <taxon>Rhabditida</taxon>
        <taxon>Tylenchina</taxon>
        <taxon>Tylenchomorpha</taxon>
        <taxon>Aphelenchoidea</taxon>
        <taxon>Aphelenchoididae</taxon>
        <taxon>Bursaphelenchus</taxon>
    </lineage>
</organism>